<sequence>MSVGFKASFTQACSFGESSALAGSSSSASASPLAEHEGFCSMDPSVSVKMESIGSSSGDKTPFLSSPRLITESEAAGGGFTSVRGSEEESLPVPRPLECLQGNLIPPFLSKTYDLVEDPSLDKVISWEPSGESFEVWDPVEFARAVLPQNFKHNNFSSFVRQLNTYGFRKVDTDRWEFANEDFLRGKRHLLKNIHRRKSNQTHQIGSYSGLTTETEKLGLEKEVERLRREKNFLMQEVIKLQQEQHGTADQVETMNQRLQAAEQRQKQMVTFLAKVLQNPTLLTHLQKKAEHRGIASPRVKRKFIKQHHLDQRKLDPSMEGQIVKYNTVEDNLNTSSVMEKLDPVSGTQLPGYILQDMVGKLGLGAASIHIETENVASSEMQQELVGASSQMEVGTLDLGTLGSEVALLKGKNVMSLQEEGSADYFVSFPEGLAKDKTLPDFMSPGTESISKQDDIWSMGFDASANVSSLCPDMWDNAINYDAQDLGIMGGISDPWDLSSLQAAGGGTDNSQNRGT</sequence>
<evidence type="ECO:0000256" key="8">
    <source>
        <dbReference type="RuleBase" id="RU004020"/>
    </source>
</evidence>
<dbReference type="Pfam" id="PF00447">
    <property type="entry name" value="HSF_DNA-bind"/>
    <property type="match status" value="1"/>
</dbReference>
<dbReference type="GO" id="GO:0034605">
    <property type="term" value="P:cellular response to heat"/>
    <property type="evidence" value="ECO:0000318"/>
    <property type="project" value="GO_Central"/>
</dbReference>
<dbReference type="SMART" id="SM00415">
    <property type="entry name" value="HSF"/>
    <property type="match status" value="1"/>
</dbReference>
<dbReference type="Proteomes" id="UP000189703">
    <property type="component" value="Unplaced"/>
</dbReference>
<dbReference type="PRINTS" id="PR00056">
    <property type="entry name" value="HSFDOMAIN"/>
</dbReference>
<evidence type="ECO:0000256" key="2">
    <source>
        <dbReference type="ARBA" id="ARBA00022553"/>
    </source>
</evidence>
<feature type="coiled-coil region" evidence="9">
    <location>
        <begin position="217"/>
        <end position="244"/>
    </location>
</feature>
<accession>A0A1U8BE46</accession>
<evidence type="ECO:0000256" key="3">
    <source>
        <dbReference type="ARBA" id="ARBA00023015"/>
    </source>
</evidence>
<dbReference type="PANTHER" id="PTHR10015:SF337">
    <property type="entry name" value="HEAT STRESS TRANSCRIPTION FACTOR A-3"/>
    <property type="match status" value="1"/>
</dbReference>
<gene>
    <name evidence="12" type="primary">LOC104612497</name>
</gene>
<evidence type="ECO:0000256" key="5">
    <source>
        <dbReference type="ARBA" id="ARBA00023125"/>
    </source>
</evidence>
<dbReference type="RefSeq" id="XP_010278228.1">
    <property type="nucleotide sequence ID" value="XM_010279926.2"/>
</dbReference>
<dbReference type="GO" id="GO:0005634">
    <property type="term" value="C:nucleus"/>
    <property type="evidence" value="ECO:0000318"/>
    <property type="project" value="GO_Central"/>
</dbReference>
<evidence type="ECO:0000313" key="11">
    <source>
        <dbReference type="Proteomes" id="UP000189703"/>
    </source>
</evidence>
<dbReference type="eggNOG" id="KOG0627">
    <property type="taxonomic scope" value="Eukaryota"/>
</dbReference>
<dbReference type="InterPro" id="IPR036390">
    <property type="entry name" value="WH_DNA-bd_sf"/>
</dbReference>
<dbReference type="PANTHER" id="PTHR10015">
    <property type="entry name" value="HEAT SHOCK TRANSCRIPTION FACTOR"/>
    <property type="match status" value="1"/>
</dbReference>
<reference evidence="12" key="1">
    <citation type="submission" date="2025-08" db="UniProtKB">
        <authorList>
            <consortium name="RefSeq"/>
        </authorList>
    </citation>
    <scope>IDENTIFICATION</scope>
</reference>
<keyword evidence="11" id="KW-1185">Reference proteome</keyword>
<evidence type="ECO:0000256" key="1">
    <source>
        <dbReference type="ARBA" id="ARBA00004123"/>
    </source>
</evidence>
<evidence type="ECO:0000256" key="7">
    <source>
        <dbReference type="ARBA" id="ARBA00023242"/>
    </source>
</evidence>
<keyword evidence="7" id="KW-0539">Nucleus</keyword>
<evidence type="ECO:0000256" key="4">
    <source>
        <dbReference type="ARBA" id="ARBA00023016"/>
    </source>
</evidence>
<keyword evidence="4" id="KW-0346">Stress response</keyword>
<dbReference type="OMA" id="IWSMGFD"/>
<evidence type="ECO:0000259" key="10">
    <source>
        <dbReference type="PROSITE" id="PS00434"/>
    </source>
</evidence>
<dbReference type="STRING" id="4432.A0A1U8BE46"/>
<dbReference type="InterPro" id="IPR036388">
    <property type="entry name" value="WH-like_DNA-bd_sf"/>
</dbReference>
<dbReference type="FunCoup" id="A0A1U8BE46">
    <property type="interactions" value="853"/>
</dbReference>
<dbReference type="InParanoid" id="A0A1U8BE46"/>
<dbReference type="GO" id="GO:0043565">
    <property type="term" value="F:sequence-specific DNA binding"/>
    <property type="evidence" value="ECO:0007669"/>
    <property type="project" value="InterPro"/>
</dbReference>
<dbReference type="AlphaFoldDB" id="A0A1U8BE46"/>
<dbReference type="SUPFAM" id="SSF46785">
    <property type="entry name" value="Winged helix' DNA-binding domain"/>
    <property type="match status" value="1"/>
</dbReference>
<name>A0A1U8BE46_NELNU</name>
<protein>
    <submittedName>
        <fullName evidence="12">Heat stress transcription factor A-3</fullName>
    </submittedName>
</protein>
<keyword evidence="2" id="KW-0597">Phosphoprotein</keyword>
<dbReference type="GeneID" id="104612497"/>
<evidence type="ECO:0000256" key="9">
    <source>
        <dbReference type="SAM" id="Coils"/>
    </source>
</evidence>
<dbReference type="KEGG" id="nnu:104612497"/>
<organism evidence="11 12">
    <name type="scientific">Nelumbo nucifera</name>
    <name type="common">Sacred lotus</name>
    <dbReference type="NCBI Taxonomy" id="4432"/>
    <lineage>
        <taxon>Eukaryota</taxon>
        <taxon>Viridiplantae</taxon>
        <taxon>Streptophyta</taxon>
        <taxon>Embryophyta</taxon>
        <taxon>Tracheophyta</taxon>
        <taxon>Spermatophyta</taxon>
        <taxon>Magnoliopsida</taxon>
        <taxon>Proteales</taxon>
        <taxon>Nelumbonaceae</taxon>
        <taxon>Nelumbo</taxon>
    </lineage>
</organism>
<comment type="subcellular location">
    <subcellularLocation>
        <location evidence="1">Nucleus</location>
    </subcellularLocation>
</comment>
<dbReference type="OrthoDB" id="60033at2759"/>
<dbReference type="GO" id="GO:0003700">
    <property type="term" value="F:DNA-binding transcription factor activity"/>
    <property type="evidence" value="ECO:0000318"/>
    <property type="project" value="GO_Central"/>
</dbReference>
<keyword evidence="9" id="KW-0175">Coiled coil</keyword>
<keyword evidence="5" id="KW-0238">DNA-binding</keyword>
<evidence type="ECO:0000313" key="12">
    <source>
        <dbReference type="RefSeq" id="XP_010278228.1"/>
    </source>
</evidence>
<dbReference type="PROSITE" id="PS00434">
    <property type="entry name" value="HSF_DOMAIN"/>
    <property type="match status" value="1"/>
</dbReference>
<evidence type="ECO:0000256" key="6">
    <source>
        <dbReference type="ARBA" id="ARBA00023163"/>
    </source>
</evidence>
<dbReference type="FunFam" id="1.10.10.10:FF:000057">
    <property type="entry name" value="Heat shock transcription factor 1"/>
    <property type="match status" value="1"/>
</dbReference>
<dbReference type="Gene3D" id="1.10.10.10">
    <property type="entry name" value="Winged helix-like DNA-binding domain superfamily/Winged helix DNA-binding domain"/>
    <property type="match status" value="1"/>
</dbReference>
<comment type="similarity">
    <text evidence="8">Belongs to the HSF family.</text>
</comment>
<keyword evidence="3" id="KW-0805">Transcription regulation</keyword>
<feature type="domain" description="HSF-type DNA-binding" evidence="10">
    <location>
        <begin position="147"/>
        <end position="171"/>
    </location>
</feature>
<keyword evidence="6" id="KW-0804">Transcription</keyword>
<proteinExistence type="inferred from homology"/>
<dbReference type="InterPro" id="IPR000232">
    <property type="entry name" value="HSF_DNA-bd"/>
</dbReference>